<comment type="caution">
    <text evidence="1">The sequence shown here is derived from an EMBL/GenBank/DDBJ whole genome shotgun (WGS) entry which is preliminary data.</text>
</comment>
<protein>
    <submittedName>
        <fullName evidence="1">[acyl-carrier-protein] S-malonyltransferase</fullName>
    </submittedName>
</protein>
<gene>
    <name evidence="1" type="ORF">GO594_31085</name>
</gene>
<dbReference type="InterPro" id="IPR001227">
    <property type="entry name" value="Ac_transferase_dom_sf"/>
</dbReference>
<dbReference type="SUPFAM" id="SSF52151">
    <property type="entry name" value="FabD/lysophospholipase-like"/>
    <property type="match status" value="1"/>
</dbReference>
<feature type="non-terminal residue" evidence="1">
    <location>
        <position position="1"/>
    </location>
</feature>
<organism evidence="1 2">
    <name type="scientific">Metapseudomonas otitidis</name>
    <dbReference type="NCBI Taxonomy" id="319939"/>
    <lineage>
        <taxon>Bacteria</taxon>
        <taxon>Pseudomonadati</taxon>
        <taxon>Pseudomonadota</taxon>
        <taxon>Gammaproteobacteria</taxon>
        <taxon>Pseudomonadales</taxon>
        <taxon>Pseudomonadaceae</taxon>
        <taxon>Metapseudomonas</taxon>
    </lineage>
</organism>
<proteinExistence type="predicted"/>
<reference evidence="1 2" key="1">
    <citation type="submission" date="2019-12" db="EMBL/GenBank/DDBJ databases">
        <title>Draft genome sequence of Pseudomonas otitidis recovered from a chicken carcass.</title>
        <authorList>
            <person name="Vieira T.R."/>
            <person name="Oliviera E.F.C."/>
            <person name="Silva N.M.V."/>
            <person name="Sambrano G.E."/>
            <person name="Cibulski S.P."/>
            <person name="Cardoso M.R.I."/>
        </authorList>
    </citation>
    <scope>NUCLEOTIDE SEQUENCE [LARGE SCALE GENOMIC DNA]</scope>
    <source>
        <strain evidence="1 2">25_K</strain>
    </source>
</reference>
<dbReference type="EMBL" id="WTFN01000424">
    <property type="protein sequence ID" value="MWK60424.1"/>
    <property type="molecule type" value="Genomic_DNA"/>
</dbReference>
<dbReference type="AlphaFoldDB" id="A0A7X3KY10"/>
<dbReference type="InterPro" id="IPR016035">
    <property type="entry name" value="Acyl_Trfase/lysoPLipase"/>
</dbReference>
<evidence type="ECO:0000313" key="2">
    <source>
        <dbReference type="Proteomes" id="UP000461288"/>
    </source>
</evidence>
<dbReference type="GO" id="GO:0016740">
    <property type="term" value="F:transferase activity"/>
    <property type="evidence" value="ECO:0007669"/>
    <property type="project" value="UniProtKB-KW"/>
</dbReference>
<sequence>QQVASSVRWQQSVENMIADGVDTFVEIGPGRTLAGFMRKISRDVKVYNVGTWEDVDKVVSELC</sequence>
<dbReference type="Gene3D" id="3.40.366.10">
    <property type="entry name" value="Malonyl-Coenzyme A Acyl Carrier Protein, domain 2"/>
    <property type="match status" value="1"/>
</dbReference>
<keyword evidence="1" id="KW-0808">Transferase</keyword>
<dbReference type="Proteomes" id="UP000461288">
    <property type="component" value="Unassembled WGS sequence"/>
</dbReference>
<name>A0A7X3KY10_9GAMM</name>
<evidence type="ECO:0000313" key="1">
    <source>
        <dbReference type="EMBL" id="MWK60424.1"/>
    </source>
</evidence>
<accession>A0A7X3KY10</accession>